<evidence type="ECO:0000313" key="4">
    <source>
        <dbReference type="Proteomes" id="UP000036403"/>
    </source>
</evidence>
<keyword evidence="4" id="KW-1185">Reference proteome</keyword>
<dbReference type="Pfam" id="PF17919">
    <property type="entry name" value="RT_RNaseH_2"/>
    <property type="match status" value="1"/>
</dbReference>
<dbReference type="PANTHER" id="PTHR37984">
    <property type="entry name" value="PROTEIN CBG26694"/>
    <property type="match status" value="1"/>
</dbReference>
<keyword evidence="3" id="KW-0695">RNA-directed DNA polymerase</keyword>
<dbReference type="InterPro" id="IPR041577">
    <property type="entry name" value="RT_RNaseH_2"/>
</dbReference>
<dbReference type="InterPro" id="IPR043502">
    <property type="entry name" value="DNA/RNA_pol_sf"/>
</dbReference>
<dbReference type="InterPro" id="IPR043128">
    <property type="entry name" value="Rev_trsase/Diguanyl_cyclase"/>
</dbReference>
<dbReference type="Gene3D" id="3.30.70.270">
    <property type="match status" value="2"/>
</dbReference>
<dbReference type="EC" id="2.7.7.49" evidence="1"/>
<dbReference type="InterPro" id="IPR000477">
    <property type="entry name" value="RT_dom"/>
</dbReference>
<evidence type="ECO:0000259" key="2">
    <source>
        <dbReference type="PROSITE" id="PS50878"/>
    </source>
</evidence>
<accession>A0A0J7K443</accession>
<reference evidence="3 4" key="1">
    <citation type="submission" date="2015-04" db="EMBL/GenBank/DDBJ databases">
        <title>Lasius niger genome sequencing.</title>
        <authorList>
            <person name="Konorov E.A."/>
            <person name="Nikitin M.A."/>
            <person name="Kirill M.V."/>
            <person name="Chang P."/>
        </authorList>
    </citation>
    <scope>NUCLEOTIDE SEQUENCE [LARGE SCALE GENOMIC DNA]</scope>
    <source>
        <tissue evidence="3">Whole</tissue>
    </source>
</reference>
<dbReference type="GO" id="GO:0003964">
    <property type="term" value="F:RNA-directed DNA polymerase activity"/>
    <property type="evidence" value="ECO:0007669"/>
    <property type="project" value="UniProtKB-KW"/>
</dbReference>
<keyword evidence="3" id="KW-0808">Transferase</keyword>
<dbReference type="OrthoDB" id="7552537at2759"/>
<dbReference type="FunFam" id="3.30.70.270:FF:000020">
    <property type="entry name" value="Transposon Tf2-6 polyprotein-like Protein"/>
    <property type="match status" value="1"/>
</dbReference>
<dbReference type="AlphaFoldDB" id="A0A0J7K443"/>
<dbReference type="STRING" id="67767.A0A0J7K443"/>
<dbReference type="PROSITE" id="PS50878">
    <property type="entry name" value="RT_POL"/>
    <property type="match status" value="1"/>
</dbReference>
<keyword evidence="3" id="KW-0548">Nucleotidyltransferase</keyword>
<feature type="domain" description="Reverse transcriptase" evidence="2">
    <location>
        <begin position="1"/>
        <end position="80"/>
    </location>
</feature>
<evidence type="ECO:0000256" key="1">
    <source>
        <dbReference type="ARBA" id="ARBA00012493"/>
    </source>
</evidence>
<name>A0A0J7K443_LASNI</name>
<protein>
    <recommendedName>
        <fullName evidence="1">RNA-directed DNA polymerase</fullName>
        <ecNumber evidence="1">2.7.7.49</ecNumber>
    </recommendedName>
</protein>
<dbReference type="Proteomes" id="UP000036403">
    <property type="component" value="Unassembled WGS sequence"/>
</dbReference>
<dbReference type="PANTHER" id="PTHR37984:SF13">
    <property type="entry name" value="RIBONUCLEASE H"/>
    <property type="match status" value="1"/>
</dbReference>
<feature type="non-terminal residue" evidence="3">
    <location>
        <position position="189"/>
    </location>
</feature>
<dbReference type="PaxDb" id="67767-A0A0J7K443"/>
<organism evidence="3 4">
    <name type="scientific">Lasius niger</name>
    <name type="common">Black garden ant</name>
    <dbReference type="NCBI Taxonomy" id="67767"/>
    <lineage>
        <taxon>Eukaryota</taxon>
        <taxon>Metazoa</taxon>
        <taxon>Ecdysozoa</taxon>
        <taxon>Arthropoda</taxon>
        <taxon>Hexapoda</taxon>
        <taxon>Insecta</taxon>
        <taxon>Pterygota</taxon>
        <taxon>Neoptera</taxon>
        <taxon>Endopterygota</taxon>
        <taxon>Hymenoptera</taxon>
        <taxon>Apocrita</taxon>
        <taxon>Aculeata</taxon>
        <taxon>Formicoidea</taxon>
        <taxon>Formicidae</taxon>
        <taxon>Formicinae</taxon>
        <taxon>Lasius</taxon>
        <taxon>Lasius</taxon>
    </lineage>
</organism>
<sequence>MPEGVASSPRDFQRKMEDCLRDIPNTIAYLDNIYVTDRNEQEHYDTLKAILRRLEECGLKVNVEKCDFLRKELELLGFLIDKRGLHKAPSKIKAMIEAPRPKNPKELASFLGLITYYARFLPNRAEMLKPLYECTKCESFVWSDECEKAFKGVKGVLASEKILAHYHVNEELVLACDASGYDLSAILSH</sequence>
<dbReference type="SUPFAM" id="SSF56672">
    <property type="entry name" value="DNA/RNA polymerases"/>
    <property type="match status" value="1"/>
</dbReference>
<proteinExistence type="predicted"/>
<dbReference type="InterPro" id="IPR050951">
    <property type="entry name" value="Retrovirus_Pol_polyprotein"/>
</dbReference>
<comment type="caution">
    <text evidence="3">The sequence shown here is derived from an EMBL/GenBank/DDBJ whole genome shotgun (WGS) entry which is preliminary data.</text>
</comment>
<dbReference type="EMBL" id="LBMM01014318">
    <property type="protein sequence ID" value="KMQ85223.1"/>
    <property type="molecule type" value="Genomic_DNA"/>
</dbReference>
<dbReference type="Pfam" id="PF00078">
    <property type="entry name" value="RVT_1"/>
    <property type="match status" value="1"/>
</dbReference>
<gene>
    <name evidence="3" type="ORF">RF55_16347</name>
</gene>
<evidence type="ECO:0000313" key="3">
    <source>
        <dbReference type="EMBL" id="KMQ85223.1"/>
    </source>
</evidence>